<sequence length="526" mass="59333">MDEVTEGSPPPRSNAADLDKPVNDLAAPAPSEDSFEDEDGAILEFLHRTFAEDEVNPDTTRSDSAFFGVLPREIRNQIYREVSFHDPHCFNFEAMSELFTRIRQRRRAGHSETLPINPLRVFAVSKQFYGEAVEEWMRERTIKLMDPEHLSEASFIAESCGVFRERVTRFEAVWPRPTLLTRSGLFDGMRTLKCCKLLHTLTLHVEDHIFDDLVNGFACDTEFSAEDFASIREAGDVIALKSIKKVVLIPRDTKLAHKDNDIALWTRNVSNLQDYMQTQIDARWQQKVPEESSCNAVKAGGSTADVKETASYLPQPEQTLEDVPVEAHENRSRDGDKSLGIEPTRVSLPFWQEHGTEQDDEGTHEEFNSNYHHAKHGVSDGVRGWGPTIQPDDDPGFLAPPPAPPLHGAGATMTRELSFHQDSVLEDSVLEDSGSEDEYAATRQEIDALTWITLSHQFLQIFAGHPMVLGGMSVLTLAMAMVFTIMLLRLLLQVPTMLLNTLFALPYWAILMLVVCVGRNPERFRW</sequence>
<keyword evidence="4" id="KW-1185">Reference proteome</keyword>
<feature type="region of interest" description="Disordered" evidence="1">
    <location>
        <begin position="296"/>
        <end position="341"/>
    </location>
</feature>
<feature type="transmembrane region" description="Helical" evidence="2">
    <location>
        <begin position="498"/>
        <end position="518"/>
    </location>
</feature>
<feature type="region of interest" description="Disordered" evidence="1">
    <location>
        <begin position="1"/>
        <end position="38"/>
    </location>
</feature>
<name>A0A9Q9AME5_9PEZI</name>
<dbReference type="Proteomes" id="UP001056384">
    <property type="component" value="Chromosome 2"/>
</dbReference>
<evidence type="ECO:0000313" key="4">
    <source>
        <dbReference type="Proteomes" id="UP001056384"/>
    </source>
</evidence>
<keyword evidence="2" id="KW-0812">Transmembrane</keyword>
<evidence type="ECO:0000256" key="1">
    <source>
        <dbReference type="SAM" id="MobiDB-lite"/>
    </source>
</evidence>
<organism evidence="3 4">
    <name type="scientific">Septoria linicola</name>
    <dbReference type="NCBI Taxonomy" id="215465"/>
    <lineage>
        <taxon>Eukaryota</taxon>
        <taxon>Fungi</taxon>
        <taxon>Dikarya</taxon>
        <taxon>Ascomycota</taxon>
        <taxon>Pezizomycotina</taxon>
        <taxon>Dothideomycetes</taxon>
        <taxon>Dothideomycetidae</taxon>
        <taxon>Mycosphaerellales</taxon>
        <taxon>Mycosphaerellaceae</taxon>
        <taxon>Septoria</taxon>
    </lineage>
</organism>
<reference evidence="3" key="1">
    <citation type="submission" date="2022-06" db="EMBL/GenBank/DDBJ databases">
        <title>Complete genome sequences of two strains of the flax pathogen Septoria linicola.</title>
        <authorList>
            <person name="Lapalu N."/>
            <person name="Simon A."/>
            <person name="Demenou B."/>
            <person name="Paumier D."/>
            <person name="Guillot M.-P."/>
            <person name="Gout L."/>
            <person name="Valade R."/>
        </authorList>
    </citation>
    <scope>NUCLEOTIDE SEQUENCE</scope>
    <source>
        <strain evidence="3">SE15195</strain>
    </source>
</reference>
<feature type="region of interest" description="Disordered" evidence="1">
    <location>
        <begin position="381"/>
        <end position="410"/>
    </location>
</feature>
<evidence type="ECO:0000256" key="2">
    <source>
        <dbReference type="SAM" id="Phobius"/>
    </source>
</evidence>
<protein>
    <recommendedName>
        <fullName evidence="5">F-box domain-containing protein</fullName>
    </recommendedName>
</protein>
<feature type="compositionally biased region" description="Basic and acidic residues" evidence="1">
    <location>
        <begin position="325"/>
        <end position="339"/>
    </location>
</feature>
<evidence type="ECO:0008006" key="5">
    <source>
        <dbReference type="Google" id="ProtNLM"/>
    </source>
</evidence>
<keyword evidence="2" id="KW-0472">Membrane</keyword>
<gene>
    <name evidence="3" type="ORF">Slin15195_G024240</name>
</gene>
<feature type="transmembrane region" description="Helical" evidence="2">
    <location>
        <begin position="467"/>
        <end position="492"/>
    </location>
</feature>
<dbReference type="EMBL" id="CP099419">
    <property type="protein sequence ID" value="USW49105.1"/>
    <property type="molecule type" value="Genomic_DNA"/>
</dbReference>
<dbReference type="AlphaFoldDB" id="A0A9Q9AME5"/>
<evidence type="ECO:0000313" key="3">
    <source>
        <dbReference type="EMBL" id="USW49105.1"/>
    </source>
</evidence>
<proteinExistence type="predicted"/>
<keyword evidence="2" id="KW-1133">Transmembrane helix</keyword>
<accession>A0A9Q9AME5</accession>